<feature type="region of interest" description="Disordered" evidence="1">
    <location>
        <begin position="621"/>
        <end position="656"/>
    </location>
</feature>
<dbReference type="eggNOG" id="KOG2048">
    <property type="taxonomic scope" value="Eukaryota"/>
</dbReference>
<dbReference type="SUPFAM" id="SSF50978">
    <property type="entry name" value="WD40 repeat-like"/>
    <property type="match status" value="2"/>
</dbReference>
<dbReference type="InterPro" id="IPR001680">
    <property type="entry name" value="WD40_rpt"/>
</dbReference>
<name>E9G0Z1_DAPPU</name>
<dbReference type="EMBL" id="GL732528">
    <property type="protein sequence ID" value="EFX86991.1"/>
    <property type="molecule type" value="Genomic_DNA"/>
</dbReference>
<dbReference type="GO" id="GO:0034455">
    <property type="term" value="C:t-UTP complex"/>
    <property type="evidence" value="ECO:0000318"/>
    <property type="project" value="GO_Central"/>
</dbReference>
<dbReference type="Pfam" id="PF00400">
    <property type="entry name" value="WD40"/>
    <property type="match status" value="2"/>
</dbReference>
<dbReference type="OrthoDB" id="8883818at2759"/>
<evidence type="ECO:0000313" key="2">
    <source>
        <dbReference type="EMBL" id="EFX86991.1"/>
    </source>
</evidence>
<proteinExistence type="predicted"/>
<dbReference type="FunCoup" id="E9G0Z1">
    <property type="interactions" value="1122"/>
</dbReference>
<dbReference type="PANTHER" id="PTHR44163">
    <property type="entry name" value="U3 SMALL NUCLEOLAR RNA-ASSOCIATED PROTEIN 4 HOMOLOG"/>
    <property type="match status" value="1"/>
</dbReference>
<dbReference type="STRING" id="6669.E9G0Z1"/>
<dbReference type="HOGENOM" id="CLU_002392_3_0_1"/>
<dbReference type="KEGG" id="dpx:DAPPUDRAFT_97204"/>
<evidence type="ECO:0000256" key="1">
    <source>
        <dbReference type="SAM" id="MobiDB-lite"/>
    </source>
</evidence>
<dbReference type="InterPro" id="IPR015943">
    <property type="entry name" value="WD40/YVTN_repeat-like_dom_sf"/>
</dbReference>
<keyword evidence="3" id="KW-1185">Reference proteome</keyword>
<dbReference type="InParanoid" id="E9G0Z1"/>
<reference evidence="2 3" key="1">
    <citation type="journal article" date="2011" name="Science">
        <title>The ecoresponsive genome of Daphnia pulex.</title>
        <authorList>
            <person name="Colbourne J.K."/>
            <person name="Pfrender M.E."/>
            <person name="Gilbert D."/>
            <person name="Thomas W.K."/>
            <person name="Tucker A."/>
            <person name="Oakley T.H."/>
            <person name="Tokishita S."/>
            <person name="Aerts A."/>
            <person name="Arnold G.J."/>
            <person name="Basu M.K."/>
            <person name="Bauer D.J."/>
            <person name="Caceres C.E."/>
            <person name="Carmel L."/>
            <person name="Casola C."/>
            <person name="Choi J.H."/>
            <person name="Detter J.C."/>
            <person name="Dong Q."/>
            <person name="Dusheyko S."/>
            <person name="Eads B.D."/>
            <person name="Frohlich T."/>
            <person name="Geiler-Samerotte K.A."/>
            <person name="Gerlach D."/>
            <person name="Hatcher P."/>
            <person name="Jogdeo S."/>
            <person name="Krijgsveld J."/>
            <person name="Kriventseva E.V."/>
            <person name="Kultz D."/>
            <person name="Laforsch C."/>
            <person name="Lindquist E."/>
            <person name="Lopez J."/>
            <person name="Manak J.R."/>
            <person name="Muller J."/>
            <person name="Pangilinan J."/>
            <person name="Patwardhan R.P."/>
            <person name="Pitluck S."/>
            <person name="Pritham E.J."/>
            <person name="Rechtsteiner A."/>
            <person name="Rho M."/>
            <person name="Rogozin I.B."/>
            <person name="Sakarya O."/>
            <person name="Salamov A."/>
            <person name="Schaack S."/>
            <person name="Shapiro H."/>
            <person name="Shiga Y."/>
            <person name="Skalitzky C."/>
            <person name="Smith Z."/>
            <person name="Souvorov A."/>
            <person name="Sung W."/>
            <person name="Tang Z."/>
            <person name="Tsuchiya D."/>
            <person name="Tu H."/>
            <person name="Vos H."/>
            <person name="Wang M."/>
            <person name="Wolf Y.I."/>
            <person name="Yamagata H."/>
            <person name="Yamada T."/>
            <person name="Ye Y."/>
            <person name="Shaw J.R."/>
            <person name="Andrews J."/>
            <person name="Crease T.J."/>
            <person name="Tang H."/>
            <person name="Lucas S.M."/>
            <person name="Robertson H.M."/>
            <person name="Bork P."/>
            <person name="Koonin E.V."/>
            <person name="Zdobnov E.M."/>
            <person name="Grigoriev I.V."/>
            <person name="Lynch M."/>
            <person name="Boore J.L."/>
        </authorList>
    </citation>
    <scope>NUCLEOTIDE SEQUENCE [LARGE SCALE GENOMIC DNA]</scope>
</reference>
<dbReference type="SMART" id="SM00320">
    <property type="entry name" value="WD40"/>
    <property type="match status" value="9"/>
</dbReference>
<sequence length="705" mass="77819">MDKNLFKIHSTRFYDVEPKAIHSMAYESNRLALSRSDNSIEIWNLEHSPHIEKLIPGSPEGSIEALVWSKGRLFSTGLHGFVVEYDLVALSPKASYAVTSGSAWCLAVNKAHTHLAAGSEEGYVCLFEIFEEGLMYYKVFDKQEGRILSLSWHSSGDFIVTGSSNAIRVWNVKTGHAVNRLSLGRADSFKETLVWCVCITDDFVIISGDSRGMTSFWNGKLGTLIDEVNAHKADVLCLCLSEDQKTLYSAGVDPVIVLFARVTAGVRNQWIRSVQRAIHTHDVRSLALAGSKLISGGVDAYLCISSYPPKALNRYPPLPQAPCVQMAQGKRQLLLRYPTSLDVWQLGAAAPSVYQLSANTFLKLSQEPARLLQLKAKDDEWIVCATVSPGGDYVAYATESNVYIYHFIQSAGTLQLKKLVPPEDVGTCHRMMFIHHPTEPDLSARLLLATPKLTLQLVDVGSSGSMKVVHTFSRESGQFTMGDCIHLMDCSADGRLAAVADHTSNIVILDLKSYKVHATLPRYKSHPTALAFHPSSHLLVVSYADHKIVEYDVIRRQYTPFSKKLSEKLPVQWLSRSCAVRHITFDVRHPDVIILHDDSVIYTIDKNKEFSEPDAKITKFDTGTEDSLDAPPAPLKAPSAQQQKLNSTAAGSGPSSSCFGMSKKYKHLAYFGALDVGGELVAVEVSPLALEKHLPPALYKKRFGV</sequence>
<dbReference type="PANTHER" id="PTHR44163:SF1">
    <property type="entry name" value="U3 SMALL NUCLEOLAR RNA-ASSOCIATED PROTEIN 4 HOMOLOG"/>
    <property type="match status" value="1"/>
</dbReference>
<dbReference type="InterPro" id="IPR036322">
    <property type="entry name" value="WD40_repeat_dom_sf"/>
</dbReference>
<feature type="compositionally biased region" description="Polar residues" evidence="1">
    <location>
        <begin position="639"/>
        <end position="656"/>
    </location>
</feature>
<dbReference type="AlphaFoldDB" id="E9G0Z1"/>
<organism evidence="2 3">
    <name type="scientific">Daphnia pulex</name>
    <name type="common">Water flea</name>
    <dbReference type="NCBI Taxonomy" id="6669"/>
    <lineage>
        <taxon>Eukaryota</taxon>
        <taxon>Metazoa</taxon>
        <taxon>Ecdysozoa</taxon>
        <taxon>Arthropoda</taxon>
        <taxon>Crustacea</taxon>
        <taxon>Branchiopoda</taxon>
        <taxon>Diplostraca</taxon>
        <taxon>Cladocera</taxon>
        <taxon>Anomopoda</taxon>
        <taxon>Daphniidae</taxon>
        <taxon>Daphnia</taxon>
    </lineage>
</organism>
<evidence type="ECO:0000313" key="3">
    <source>
        <dbReference type="Proteomes" id="UP000000305"/>
    </source>
</evidence>
<dbReference type="Proteomes" id="UP000000305">
    <property type="component" value="Unassembled WGS sequence"/>
</dbReference>
<dbReference type="Gene3D" id="2.130.10.10">
    <property type="entry name" value="YVTN repeat-like/Quinoprotein amine dehydrogenase"/>
    <property type="match status" value="2"/>
</dbReference>
<protein>
    <submittedName>
        <fullName evidence="2">Uncharacterized protein</fullName>
    </submittedName>
</protein>
<dbReference type="OMA" id="STYITEW"/>
<dbReference type="GO" id="GO:0000462">
    <property type="term" value="P:maturation of SSU-rRNA from tricistronic rRNA transcript (SSU-rRNA, 5.8S rRNA, LSU-rRNA)"/>
    <property type="evidence" value="ECO:0000318"/>
    <property type="project" value="GO_Central"/>
</dbReference>
<dbReference type="InterPro" id="IPR046351">
    <property type="entry name" value="UTP4"/>
</dbReference>
<accession>E9G0Z1</accession>
<dbReference type="GO" id="GO:0030686">
    <property type="term" value="C:90S preribosome"/>
    <property type="evidence" value="ECO:0007669"/>
    <property type="project" value="InterPro"/>
</dbReference>
<gene>
    <name evidence="2" type="ORF">DAPPUDRAFT_97204</name>
</gene>
<dbReference type="GO" id="GO:0032040">
    <property type="term" value="C:small-subunit processome"/>
    <property type="evidence" value="ECO:0000318"/>
    <property type="project" value="GO_Central"/>
</dbReference>